<protein>
    <recommendedName>
        <fullName evidence="3">ASCH domain-containing protein</fullName>
    </recommendedName>
</protein>
<dbReference type="Gene3D" id="2.30.130.30">
    <property type="entry name" value="Hypothetical protein"/>
    <property type="match status" value="1"/>
</dbReference>
<evidence type="ECO:0000313" key="1">
    <source>
        <dbReference type="EMBL" id="KKQ37261.1"/>
    </source>
</evidence>
<dbReference type="STRING" id="1618545.US53_C0023G0016"/>
<proteinExistence type="predicted"/>
<dbReference type="AlphaFoldDB" id="A0A0G0K9J4"/>
<gene>
    <name evidence="1" type="ORF">US53_C0023G0016</name>
</gene>
<name>A0A0G0K9J4_9BACT</name>
<reference evidence="1 2" key="1">
    <citation type="journal article" date="2015" name="Nature">
        <title>rRNA introns, odd ribosomes, and small enigmatic genomes across a large radiation of phyla.</title>
        <authorList>
            <person name="Brown C.T."/>
            <person name="Hug L.A."/>
            <person name="Thomas B.C."/>
            <person name="Sharon I."/>
            <person name="Castelle C.J."/>
            <person name="Singh A."/>
            <person name="Wilkins M.J."/>
            <person name="Williams K.H."/>
            <person name="Banfield J.F."/>
        </authorList>
    </citation>
    <scope>NUCLEOTIDE SEQUENCE [LARGE SCALE GENOMIC DNA]</scope>
</reference>
<dbReference type="EMBL" id="LBTI01000023">
    <property type="protein sequence ID" value="KKQ37261.1"/>
    <property type="molecule type" value="Genomic_DNA"/>
</dbReference>
<dbReference type="Proteomes" id="UP000034591">
    <property type="component" value="Unassembled WGS sequence"/>
</dbReference>
<sequence>MSYFFAPELINNIKKKRKWRTYRFGNKYDHLKIGDEVIVRDNAGVLFKQKAIITNKPYTTFSELPLKIEGHEIYSGKEDQRRVLSSYYAYLGRVVKDNDPFLIIDFKLI</sequence>
<evidence type="ECO:0000313" key="2">
    <source>
        <dbReference type="Proteomes" id="UP000034591"/>
    </source>
</evidence>
<organism evidence="1 2">
    <name type="scientific">Candidatus Woesebacteria bacterium GW2011_GWA1_37_7</name>
    <dbReference type="NCBI Taxonomy" id="1618545"/>
    <lineage>
        <taxon>Bacteria</taxon>
        <taxon>Candidatus Woeseibacteriota</taxon>
    </lineage>
</organism>
<comment type="caution">
    <text evidence="1">The sequence shown here is derived from an EMBL/GenBank/DDBJ whole genome shotgun (WGS) entry which is preliminary data.</text>
</comment>
<accession>A0A0G0K9J4</accession>
<evidence type="ECO:0008006" key="3">
    <source>
        <dbReference type="Google" id="ProtNLM"/>
    </source>
</evidence>